<dbReference type="Proteomes" id="UP001222800">
    <property type="component" value="Chromosome"/>
</dbReference>
<proteinExistence type="predicted"/>
<keyword evidence="2" id="KW-1185">Reference proteome</keyword>
<sequence>MDFIGIEEIQPYENIYEYKIFEYDDVIELGNEEKFICDLKFIQLNINPVYKNKGIDETVGYAVVENLCENVKISHQHIEEKIKKFIIQEIPLINIKESSINVIFSLNK</sequence>
<dbReference type="EMBL" id="CP120733">
    <property type="protein sequence ID" value="WFD11052.1"/>
    <property type="molecule type" value="Genomic_DNA"/>
</dbReference>
<evidence type="ECO:0000313" key="2">
    <source>
        <dbReference type="Proteomes" id="UP001222800"/>
    </source>
</evidence>
<name>A0ABY8EHQ3_9FIRM</name>
<gene>
    <name evidence="1" type="ORF">P4S50_02960</name>
</gene>
<evidence type="ECO:0000313" key="1">
    <source>
        <dbReference type="EMBL" id="WFD11052.1"/>
    </source>
</evidence>
<evidence type="ECO:0008006" key="3">
    <source>
        <dbReference type="Google" id="ProtNLM"/>
    </source>
</evidence>
<reference evidence="1 2" key="1">
    <citation type="submission" date="2023-03" db="EMBL/GenBank/DDBJ databases">
        <title>Complete genome sequence of Tepidibacter sp. SWIR-1, isolated from a deep-sea hydrothermal vent.</title>
        <authorList>
            <person name="Li X."/>
        </authorList>
    </citation>
    <scope>NUCLEOTIDE SEQUENCE [LARGE SCALE GENOMIC DNA]</scope>
    <source>
        <strain evidence="1 2">SWIR-1</strain>
    </source>
</reference>
<organism evidence="1 2">
    <name type="scientific">Tepidibacter hydrothermalis</name>
    <dbReference type="NCBI Taxonomy" id="3036126"/>
    <lineage>
        <taxon>Bacteria</taxon>
        <taxon>Bacillati</taxon>
        <taxon>Bacillota</taxon>
        <taxon>Clostridia</taxon>
        <taxon>Peptostreptococcales</taxon>
        <taxon>Peptostreptococcaceae</taxon>
        <taxon>Tepidibacter</taxon>
    </lineage>
</organism>
<protein>
    <recommendedName>
        <fullName evidence="3">Dihydroneopterin aldolase</fullName>
    </recommendedName>
</protein>
<accession>A0ABY8EHQ3</accession>
<dbReference type="RefSeq" id="WP_277733016.1">
    <property type="nucleotide sequence ID" value="NZ_CP120733.1"/>
</dbReference>